<dbReference type="Gene3D" id="3.30.470.20">
    <property type="entry name" value="ATP-grasp fold, B domain"/>
    <property type="match status" value="1"/>
</dbReference>
<evidence type="ECO:0000256" key="17">
    <source>
        <dbReference type="PROSITE-ProRule" id="PRU00409"/>
    </source>
</evidence>
<dbReference type="Proteomes" id="UP000016412">
    <property type="component" value="Unassembled WGS sequence"/>
</dbReference>
<keyword evidence="4 16" id="KW-0479">Metal-binding</keyword>
<keyword evidence="7 16" id="KW-0460">Magnesium</keyword>
<keyword evidence="8 13" id="KW-0133">Cell shape</keyword>
<organism evidence="19 21">
    <name type="scientific">Treponema socranskii subsp. socranskii VPI DR56BR1116 = ATCC 35536</name>
    <dbReference type="NCBI Taxonomy" id="1125725"/>
    <lineage>
        <taxon>Bacteria</taxon>
        <taxon>Pseudomonadati</taxon>
        <taxon>Spirochaetota</taxon>
        <taxon>Spirochaetia</taxon>
        <taxon>Spirochaetales</taxon>
        <taxon>Treponemataceae</taxon>
        <taxon>Treponema</taxon>
    </lineage>
</organism>
<dbReference type="PROSITE" id="PS00843">
    <property type="entry name" value="DALA_DALA_LIGASE_1"/>
    <property type="match status" value="1"/>
</dbReference>
<dbReference type="InterPro" id="IPR000291">
    <property type="entry name" value="D-Ala_lig_Van_CS"/>
</dbReference>
<feature type="binding site" evidence="16">
    <location>
        <position position="308"/>
    </location>
    <ligand>
        <name>Mg(2+)</name>
        <dbReference type="ChEBI" id="CHEBI:18420"/>
        <label>1</label>
    </ligand>
</feature>
<dbReference type="InterPro" id="IPR011127">
    <property type="entry name" value="Dala_Dala_lig_N"/>
</dbReference>
<dbReference type="Pfam" id="PF07478">
    <property type="entry name" value="Dala_Dala_lig_C"/>
    <property type="match status" value="1"/>
</dbReference>
<dbReference type="GO" id="GO:0009252">
    <property type="term" value="P:peptidoglycan biosynthetic process"/>
    <property type="evidence" value="ECO:0007669"/>
    <property type="project" value="UniProtKB-UniRule"/>
</dbReference>
<feature type="binding site" evidence="16">
    <location>
        <position position="322"/>
    </location>
    <ligand>
        <name>Mg(2+)</name>
        <dbReference type="ChEBI" id="CHEBI:18420"/>
        <label>2</label>
    </ligand>
</feature>
<evidence type="ECO:0000313" key="21">
    <source>
        <dbReference type="Proteomes" id="UP000016412"/>
    </source>
</evidence>
<dbReference type="PANTHER" id="PTHR23132:SF25">
    <property type="entry name" value="D-ALANINE--D-ALANINE LIGASE A"/>
    <property type="match status" value="1"/>
</dbReference>
<proteinExistence type="inferred from homology"/>
<evidence type="ECO:0000256" key="3">
    <source>
        <dbReference type="ARBA" id="ARBA00022598"/>
    </source>
</evidence>
<dbReference type="InterPro" id="IPR005905">
    <property type="entry name" value="D_ala_D_ala"/>
</dbReference>
<dbReference type="OrthoDB" id="9813261at2"/>
<dbReference type="Gene3D" id="3.30.1490.20">
    <property type="entry name" value="ATP-grasp fold, A domain"/>
    <property type="match status" value="1"/>
</dbReference>
<comment type="similarity">
    <text evidence="2 13">Belongs to the D-alanine--D-alanine ligase family.</text>
</comment>
<evidence type="ECO:0000256" key="14">
    <source>
        <dbReference type="PIRSR" id="PIRSR039102-1"/>
    </source>
</evidence>
<evidence type="ECO:0000259" key="18">
    <source>
        <dbReference type="PROSITE" id="PS50975"/>
    </source>
</evidence>
<dbReference type="InterPro" id="IPR011761">
    <property type="entry name" value="ATP-grasp"/>
</dbReference>
<dbReference type="PANTHER" id="PTHR23132">
    <property type="entry name" value="D-ALANINE--D-ALANINE LIGASE"/>
    <property type="match status" value="1"/>
</dbReference>
<evidence type="ECO:0000313" key="19">
    <source>
        <dbReference type="EMBL" id="ERF61006.1"/>
    </source>
</evidence>
<evidence type="ECO:0000256" key="11">
    <source>
        <dbReference type="ARBA" id="ARBA00023316"/>
    </source>
</evidence>
<dbReference type="NCBIfam" id="TIGR01205">
    <property type="entry name" value="D_ala_D_alaTIGR"/>
    <property type="match status" value="1"/>
</dbReference>
<comment type="cofactor">
    <cofactor evidence="16">
        <name>Mg(2+)</name>
        <dbReference type="ChEBI" id="CHEBI:18420"/>
    </cofactor>
    <cofactor evidence="16">
        <name>Mn(2+)</name>
        <dbReference type="ChEBI" id="CHEBI:29035"/>
    </cofactor>
    <text evidence="16">Binds 2 magnesium or manganese ions per subunit.</text>
</comment>
<evidence type="ECO:0000256" key="2">
    <source>
        <dbReference type="ARBA" id="ARBA00010871"/>
    </source>
</evidence>
<keyword evidence="9 13" id="KW-0573">Peptidoglycan synthesis</keyword>
<evidence type="ECO:0000256" key="13">
    <source>
        <dbReference type="HAMAP-Rule" id="MF_00047"/>
    </source>
</evidence>
<comment type="cofactor">
    <cofactor evidence="1">
        <name>Mn(2+)</name>
        <dbReference type="ChEBI" id="CHEBI:29035"/>
    </cofactor>
</comment>
<name>U1FND6_TRESO</name>
<keyword evidence="10 16" id="KW-0464">Manganese</keyword>
<feature type="active site" evidence="14">
    <location>
        <position position="191"/>
    </location>
</feature>
<comment type="catalytic activity">
    <reaction evidence="12 13">
        <text>2 D-alanine + ATP = D-alanyl-D-alanine + ADP + phosphate + H(+)</text>
        <dbReference type="Rhea" id="RHEA:11224"/>
        <dbReference type="ChEBI" id="CHEBI:15378"/>
        <dbReference type="ChEBI" id="CHEBI:30616"/>
        <dbReference type="ChEBI" id="CHEBI:43474"/>
        <dbReference type="ChEBI" id="CHEBI:57416"/>
        <dbReference type="ChEBI" id="CHEBI:57822"/>
        <dbReference type="ChEBI" id="CHEBI:456216"/>
        <dbReference type="EC" id="6.3.2.4"/>
    </reaction>
</comment>
<keyword evidence="11 13" id="KW-0961">Cell wall biogenesis/degradation</keyword>
<dbReference type="InterPro" id="IPR016185">
    <property type="entry name" value="PreATP-grasp_dom_sf"/>
</dbReference>
<feature type="active site" evidence="14">
    <location>
        <position position="333"/>
    </location>
</feature>
<dbReference type="NCBIfam" id="NF002528">
    <property type="entry name" value="PRK01966.1-4"/>
    <property type="match status" value="1"/>
</dbReference>
<dbReference type="SUPFAM" id="SSF52440">
    <property type="entry name" value="PreATP-grasp domain"/>
    <property type="match status" value="1"/>
</dbReference>
<dbReference type="EMBL" id="AVQI01000030">
    <property type="protein sequence ID" value="ERK03816.1"/>
    <property type="molecule type" value="Genomic_DNA"/>
</dbReference>
<feature type="binding site" evidence="16">
    <location>
        <position position="322"/>
    </location>
    <ligand>
        <name>Mg(2+)</name>
        <dbReference type="ChEBI" id="CHEBI:18420"/>
        <label>1</label>
    </ligand>
</feature>
<feature type="binding site" evidence="15">
    <location>
        <begin position="321"/>
        <end position="322"/>
    </location>
    <ligand>
        <name>ATP</name>
        <dbReference type="ChEBI" id="CHEBI:30616"/>
    </ligand>
</feature>
<dbReference type="eggNOG" id="COG1181">
    <property type="taxonomic scope" value="Bacteria"/>
</dbReference>
<dbReference type="GO" id="GO:0008716">
    <property type="term" value="F:D-alanine-D-alanine ligase activity"/>
    <property type="evidence" value="ECO:0007669"/>
    <property type="project" value="UniProtKB-UniRule"/>
</dbReference>
<dbReference type="GO" id="GO:0046872">
    <property type="term" value="F:metal ion binding"/>
    <property type="evidence" value="ECO:0007669"/>
    <property type="project" value="UniProtKB-KW"/>
</dbReference>
<evidence type="ECO:0000256" key="15">
    <source>
        <dbReference type="PIRSR" id="PIRSR039102-2"/>
    </source>
</evidence>
<dbReference type="InterPro" id="IPR011095">
    <property type="entry name" value="Dala_Dala_lig_C"/>
</dbReference>
<dbReference type="Gene3D" id="3.40.50.20">
    <property type="match status" value="1"/>
</dbReference>
<evidence type="ECO:0000256" key="12">
    <source>
        <dbReference type="ARBA" id="ARBA00047614"/>
    </source>
</evidence>
<dbReference type="EC" id="6.3.2.4" evidence="13"/>
<comment type="function">
    <text evidence="13">Cell wall formation.</text>
</comment>
<keyword evidence="22" id="KW-1185">Reference proteome</keyword>
<evidence type="ECO:0000256" key="7">
    <source>
        <dbReference type="ARBA" id="ARBA00022842"/>
    </source>
</evidence>
<feature type="binding site" evidence="15">
    <location>
        <begin position="183"/>
        <end position="185"/>
    </location>
    <ligand>
        <name>ATP</name>
        <dbReference type="ChEBI" id="CHEBI:30616"/>
    </ligand>
</feature>
<keyword evidence="5 15" id="KW-0547">Nucleotide-binding</keyword>
<comment type="subcellular location">
    <subcellularLocation>
        <location evidence="13">Cytoplasm</location>
    </subcellularLocation>
</comment>
<dbReference type="UniPathway" id="UPA00219"/>
<dbReference type="STRING" id="1125725.HMPREF1325_1246"/>
<evidence type="ECO:0000256" key="8">
    <source>
        <dbReference type="ARBA" id="ARBA00022960"/>
    </source>
</evidence>
<dbReference type="GO" id="GO:0005829">
    <property type="term" value="C:cytosol"/>
    <property type="evidence" value="ECO:0007669"/>
    <property type="project" value="TreeGrafter"/>
</dbReference>
<dbReference type="PIRSF" id="PIRSF039102">
    <property type="entry name" value="Ddl/VanB"/>
    <property type="match status" value="1"/>
</dbReference>
<evidence type="ECO:0000256" key="9">
    <source>
        <dbReference type="ARBA" id="ARBA00022984"/>
    </source>
</evidence>
<dbReference type="AlphaFoldDB" id="U1FND6"/>
<dbReference type="GO" id="GO:0005524">
    <property type="term" value="F:ATP binding"/>
    <property type="evidence" value="ECO:0007669"/>
    <property type="project" value="UniProtKB-UniRule"/>
</dbReference>
<evidence type="ECO:0000313" key="20">
    <source>
        <dbReference type="EMBL" id="ERK03816.1"/>
    </source>
</evidence>
<feature type="binding site" evidence="15">
    <location>
        <begin position="221"/>
        <end position="228"/>
    </location>
    <ligand>
        <name>ATP</name>
        <dbReference type="ChEBI" id="CHEBI:30616"/>
    </ligand>
</feature>
<evidence type="ECO:0000313" key="22">
    <source>
        <dbReference type="Proteomes" id="UP000016646"/>
    </source>
</evidence>
<dbReference type="PROSITE" id="PS50975">
    <property type="entry name" value="ATP_GRASP"/>
    <property type="match status" value="1"/>
</dbReference>
<dbReference type="Pfam" id="PF01820">
    <property type="entry name" value="Dala_Dala_lig_N"/>
    <property type="match status" value="1"/>
</dbReference>
<dbReference type="GO" id="GO:0008360">
    <property type="term" value="P:regulation of cell shape"/>
    <property type="evidence" value="ECO:0007669"/>
    <property type="project" value="UniProtKB-KW"/>
</dbReference>
<keyword evidence="6 17" id="KW-0067">ATP-binding</keyword>
<dbReference type="HAMAP" id="MF_00047">
    <property type="entry name" value="Dala_Dala_lig"/>
    <property type="match status" value="1"/>
</dbReference>
<accession>U1FND6</accession>
<dbReference type="EMBL" id="AUZJ01000020">
    <property type="protein sequence ID" value="ERF61006.1"/>
    <property type="molecule type" value="Genomic_DNA"/>
</dbReference>
<comment type="pathway">
    <text evidence="13">Cell wall biogenesis; peptidoglycan biosynthesis.</text>
</comment>
<feature type="binding site" evidence="15">
    <location>
        <position position="136"/>
    </location>
    <ligand>
        <name>ATP</name>
        <dbReference type="ChEBI" id="CHEBI:30616"/>
    </ligand>
</feature>
<reference evidence="21 22" key="1">
    <citation type="submission" date="2013-08" db="EMBL/GenBank/DDBJ databases">
        <authorList>
            <person name="Durkin A.S."/>
            <person name="Haft D.R."/>
            <person name="McCorrison J."/>
            <person name="Torralba M."/>
            <person name="Gillis M."/>
            <person name="Haft D.H."/>
            <person name="Methe B."/>
            <person name="Sutton G."/>
            <person name="Nelson K.E."/>
        </authorList>
    </citation>
    <scope>NUCLEOTIDE SEQUENCE [LARGE SCALE GENOMIC DNA]</scope>
    <source>
        <strain evidence="20 22">ATCC 35536</strain>
        <strain evidence="19 21">VPI DR56BR1116</strain>
    </source>
</reference>
<dbReference type="RefSeq" id="WP_021330067.1">
    <property type="nucleotide sequence ID" value="NZ_AUZJ01000020.1"/>
</dbReference>
<feature type="binding site" evidence="16">
    <location>
        <position position="324"/>
    </location>
    <ligand>
        <name>Mg(2+)</name>
        <dbReference type="ChEBI" id="CHEBI:18420"/>
        <label>2</label>
    </ligand>
</feature>
<dbReference type="PROSITE" id="PS00844">
    <property type="entry name" value="DALA_DALA_LIGASE_2"/>
    <property type="match status" value="1"/>
</dbReference>
<comment type="caution">
    <text evidence="19">The sequence shown here is derived from an EMBL/GenBank/DDBJ whole genome shotgun (WGS) entry which is preliminary data.</text>
</comment>
<keyword evidence="3 13" id="KW-0436">Ligase</keyword>
<feature type="active site" evidence="14">
    <location>
        <position position="13"/>
    </location>
</feature>
<dbReference type="PATRIC" id="fig|1125725.3.peg.1021"/>
<feature type="domain" description="ATP-grasp" evidence="18">
    <location>
        <begin position="140"/>
        <end position="355"/>
    </location>
</feature>
<evidence type="ECO:0000256" key="5">
    <source>
        <dbReference type="ARBA" id="ARBA00022741"/>
    </source>
</evidence>
<dbReference type="InterPro" id="IPR013815">
    <property type="entry name" value="ATP_grasp_subdomain_1"/>
</dbReference>
<gene>
    <name evidence="13" type="primary">ddl</name>
    <name evidence="20" type="ORF">HMPREF0860_1939</name>
    <name evidence="19" type="ORF">HMPREF1325_1246</name>
</gene>
<sequence>MTIALIYGGKSGEHEVSLMSGAAVARHIDKKHKVILIGITKDGRWFLQDDAELDRVRADAKAAIKVTEKEGAEIRVAPGMKNAAFSAGGRILDIDVAFAVLHGTNGEDGTIQGLFETADIPYVGCSVASSALTMDKEKTKVVLQAAGIPVVPYVTVRRADVLDSRAYDALVEKAVSTLGFPLFVKPCAAGSSNGAAKAENAKALSVALADAFLWDDKVLIEKAINARELECAVTGNTTAAEGMRESVTVYGPGEIVLTHEFYDYNAKYKDSDGVRIPADISESLREKIRNIALNAYKIVDASGLSRIDFFLDKDSGEIYLNEINSMPGFTAISMFPKACESEGLSFTCLTELLIEEAILRRKERRVLKTSR</sequence>
<dbReference type="SUPFAM" id="SSF56059">
    <property type="entry name" value="Glutathione synthetase ATP-binding domain-like"/>
    <property type="match status" value="1"/>
</dbReference>
<evidence type="ECO:0000256" key="4">
    <source>
        <dbReference type="ARBA" id="ARBA00022723"/>
    </source>
</evidence>
<evidence type="ECO:0000256" key="6">
    <source>
        <dbReference type="ARBA" id="ARBA00022840"/>
    </source>
</evidence>
<evidence type="ECO:0000256" key="16">
    <source>
        <dbReference type="PIRSR" id="PIRSR039102-3"/>
    </source>
</evidence>
<evidence type="ECO:0000256" key="10">
    <source>
        <dbReference type="ARBA" id="ARBA00023211"/>
    </source>
</evidence>
<protein>
    <recommendedName>
        <fullName evidence="13">D-alanine--D-alanine ligase</fullName>
        <ecNumber evidence="13">6.3.2.4</ecNumber>
    </recommendedName>
    <alternativeName>
        <fullName evidence="13">D-Ala-D-Ala ligase</fullName>
    </alternativeName>
    <alternativeName>
        <fullName evidence="13">D-alanylalanine synthetase</fullName>
    </alternativeName>
</protein>
<keyword evidence="13" id="KW-0963">Cytoplasm</keyword>
<dbReference type="Proteomes" id="UP000016646">
    <property type="component" value="Unassembled WGS sequence"/>
</dbReference>
<evidence type="ECO:0000256" key="1">
    <source>
        <dbReference type="ARBA" id="ARBA00001936"/>
    </source>
</evidence>
<dbReference type="GO" id="GO:0071555">
    <property type="term" value="P:cell wall organization"/>
    <property type="evidence" value="ECO:0007669"/>
    <property type="project" value="UniProtKB-KW"/>
</dbReference>
<feature type="binding site" evidence="15">
    <location>
        <begin position="191"/>
        <end position="192"/>
    </location>
    <ligand>
        <name>ATP</name>
        <dbReference type="ChEBI" id="CHEBI:30616"/>
    </ligand>
</feature>